<dbReference type="STRING" id="336963.C4JLV2"/>
<evidence type="ECO:0000313" key="11">
    <source>
        <dbReference type="Proteomes" id="UP000002058"/>
    </source>
</evidence>
<dbReference type="PANTHER" id="PTHR48022:SF10">
    <property type="entry name" value="MAJOR FACILITATOR SUPERFAMILY (MFS) PROFILE DOMAIN-CONTAINING PROTEIN"/>
    <property type="match status" value="1"/>
</dbReference>
<dbReference type="PANTHER" id="PTHR48022">
    <property type="entry name" value="PLASTIDIC GLUCOSE TRANSPORTER 4"/>
    <property type="match status" value="1"/>
</dbReference>
<feature type="transmembrane region" description="Helical" evidence="8">
    <location>
        <begin position="310"/>
        <end position="331"/>
    </location>
</feature>
<keyword evidence="11" id="KW-1185">Reference proteome</keyword>
<feature type="transmembrane region" description="Helical" evidence="8">
    <location>
        <begin position="441"/>
        <end position="459"/>
    </location>
</feature>
<reference evidence="11" key="1">
    <citation type="journal article" date="2009" name="Genome Res.">
        <title>Comparative genomic analyses of the human fungal pathogens Coccidioides and their relatives.</title>
        <authorList>
            <person name="Sharpton T.J."/>
            <person name="Stajich J.E."/>
            <person name="Rounsley S.D."/>
            <person name="Gardner M.J."/>
            <person name="Wortman J.R."/>
            <person name="Jordar V.S."/>
            <person name="Maiti R."/>
            <person name="Kodira C.D."/>
            <person name="Neafsey D.E."/>
            <person name="Zeng Q."/>
            <person name="Hung C.-Y."/>
            <person name="McMahan C."/>
            <person name="Muszewska A."/>
            <person name="Grynberg M."/>
            <person name="Mandel M.A."/>
            <person name="Kellner E.M."/>
            <person name="Barker B.M."/>
            <person name="Galgiani J.N."/>
            <person name="Orbach M.J."/>
            <person name="Kirkland T.N."/>
            <person name="Cole G.T."/>
            <person name="Henn M.R."/>
            <person name="Birren B.W."/>
            <person name="Taylor J.W."/>
        </authorList>
    </citation>
    <scope>NUCLEOTIDE SEQUENCE [LARGE SCALE GENOMIC DNA]</scope>
    <source>
        <strain evidence="11">UAMH 1704</strain>
    </source>
</reference>
<evidence type="ECO:0000256" key="8">
    <source>
        <dbReference type="SAM" id="Phobius"/>
    </source>
</evidence>
<dbReference type="InterPro" id="IPR050360">
    <property type="entry name" value="MFS_Sugar_Transporters"/>
</dbReference>
<dbReference type="Pfam" id="PF00083">
    <property type="entry name" value="Sugar_tr"/>
    <property type="match status" value="1"/>
</dbReference>
<feature type="transmembrane region" description="Helical" evidence="8">
    <location>
        <begin position="122"/>
        <end position="145"/>
    </location>
</feature>
<dbReference type="NCBIfam" id="TIGR00879">
    <property type="entry name" value="SP"/>
    <property type="match status" value="1"/>
</dbReference>
<feature type="transmembrane region" description="Helical" evidence="8">
    <location>
        <begin position="370"/>
        <end position="389"/>
    </location>
</feature>
<dbReference type="FunFam" id="1.20.1250.20:FF:000078">
    <property type="entry name" value="MFS maltose transporter, putative"/>
    <property type="match status" value="1"/>
</dbReference>
<dbReference type="GeneID" id="8444186"/>
<dbReference type="OrthoDB" id="6133115at2759"/>
<dbReference type="InterPro" id="IPR003663">
    <property type="entry name" value="Sugar/inositol_transpt"/>
</dbReference>
<dbReference type="InterPro" id="IPR005829">
    <property type="entry name" value="Sugar_transporter_CS"/>
</dbReference>
<evidence type="ECO:0000256" key="7">
    <source>
        <dbReference type="RuleBase" id="RU003346"/>
    </source>
</evidence>
<proteinExistence type="inferred from homology"/>
<dbReference type="Proteomes" id="UP000002058">
    <property type="component" value="Unassembled WGS sequence"/>
</dbReference>
<evidence type="ECO:0000256" key="6">
    <source>
        <dbReference type="ARBA" id="ARBA00023136"/>
    </source>
</evidence>
<keyword evidence="3 7" id="KW-0813">Transport</keyword>
<dbReference type="AlphaFoldDB" id="C4JLV2"/>
<dbReference type="HOGENOM" id="CLU_001265_30_1_1"/>
<keyword evidence="4 8" id="KW-0812">Transmembrane</keyword>
<evidence type="ECO:0000313" key="10">
    <source>
        <dbReference type="EMBL" id="EEP78964.1"/>
    </source>
</evidence>
<dbReference type="Gene3D" id="1.20.1250.20">
    <property type="entry name" value="MFS general substrate transporter like domains"/>
    <property type="match status" value="1"/>
</dbReference>
<feature type="transmembrane region" description="Helical" evidence="8">
    <location>
        <begin position="189"/>
        <end position="210"/>
    </location>
</feature>
<feature type="domain" description="Major facilitator superfamily (MFS) profile" evidence="9">
    <location>
        <begin position="22"/>
        <end position="463"/>
    </location>
</feature>
<feature type="transmembrane region" description="Helical" evidence="8">
    <location>
        <begin position="157"/>
        <end position="177"/>
    </location>
</feature>
<feature type="transmembrane region" description="Helical" evidence="8">
    <location>
        <begin position="338"/>
        <end position="358"/>
    </location>
</feature>
<evidence type="ECO:0000256" key="4">
    <source>
        <dbReference type="ARBA" id="ARBA00022692"/>
    </source>
</evidence>
<dbReference type="PROSITE" id="PS50850">
    <property type="entry name" value="MFS"/>
    <property type="match status" value="1"/>
</dbReference>
<dbReference type="InParanoid" id="C4JLV2"/>
<dbReference type="InterPro" id="IPR020846">
    <property type="entry name" value="MFS_dom"/>
</dbReference>
<keyword evidence="5 8" id="KW-1133">Transmembrane helix</keyword>
<dbReference type="OMA" id="LCFSWDP"/>
<feature type="transmembrane region" description="Helical" evidence="8">
    <location>
        <begin position="410"/>
        <end position="429"/>
    </location>
</feature>
<dbReference type="GO" id="GO:0016020">
    <property type="term" value="C:membrane"/>
    <property type="evidence" value="ECO:0007669"/>
    <property type="project" value="UniProtKB-SubCell"/>
</dbReference>
<dbReference type="KEGG" id="ure:UREG_03810"/>
<evidence type="ECO:0000256" key="5">
    <source>
        <dbReference type="ARBA" id="ARBA00022989"/>
    </source>
</evidence>
<feature type="transmembrane region" description="Helical" evidence="8">
    <location>
        <begin position="69"/>
        <end position="87"/>
    </location>
</feature>
<evidence type="ECO:0000256" key="3">
    <source>
        <dbReference type="ARBA" id="ARBA00022448"/>
    </source>
</evidence>
<evidence type="ECO:0000256" key="2">
    <source>
        <dbReference type="ARBA" id="ARBA00010992"/>
    </source>
</evidence>
<name>C4JLV2_UNCRE</name>
<evidence type="ECO:0000256" key="1">
    <source>
        <dbReference type="ARBA" id="ARBA00004141"/>
    </source>
</evidence>
<keyword evidence="6 8" id="KW-0472">Membrane</keyword>
<dbReference type="InterPro" id="IPR036259">
    <property type="entry name" value="MFS_trans_sf"/>
</dbReference>
<gene>
    <name evidence="10" type="ORF">UREG_03810</name>
</gene>
<organism evidence="10 11">
    <name type="scientific">Uncinocarpus reesii (strain UAMH 1704)</name>
    <dbReference type="NCBI Taxonomy" id="336963"/>
    <lineage>
        <taxon>Eukaryota</taxon>
        <taxon>Fungi</taxon>
        <taxon>Dikarya</taxon>
        <taxon>Ascomycota</taxon>
        <taxon>Pezizomycotina</taxon>
        <taxon>Eurotiomycetes</taxon>
        <taxon>Eurotiomycetidae</taxon>
        <taxon>Onygenales</taxon>
        <taxon>Onygenaceae</taxon>
        <taxon>Uncinocarpus</taxon>
    </lineage>
</organism>
<dbReference type="PROSITE" id="PS00216">
    <property type="entry name" value="SUGAR_TRANSPORT_1"/>
    <property type="match status" value="1"/>
</dbReference>
<dbReference type="InterPro" id="IPR005828">
    <property type="entry name" value="MFS_sugar_transport-like"/>
</dbReference>
<accession>C4JLV2</accession>
<protein>
    <recommendedName>
        <fullName evidence="9">Major facilitator superfamily (MFS) profile domain-containing protein</fullName>
    </recommendedName>
</protein>
<dbReference type="RefSeq" id="XP_002544293.1">
    <property type="nucleotide sequence ID" value="XM_002544247.1"/>
</dbReference>
<sequence>MASFQAHFTNIRLAFNRRLFLSCCLIAFSQFNFGFDQTAFSTTQAMNAFERKFGVYNPAKKKWALEPSFLSLLNALPYIGFFAGVFIGSSISSRFGRRMVMFTMSLHALVSVPITVTSTNKAHILTARILNYIYLGMELAVVPVFQAEIVPPQVRGLVVATYQGCIYVGGLVMSLICRGTSTLEGNAQWQIPLALFAVIPAIVAILIWFIPESPRWLLLKDRPEDSLNALRALREGKFTEDEILSEFNALKVRLARESEKGKYLELYRGPDLKRTMISIGMNVFLQVTGQVFTARYGTVYIKSLGTVDPFVMTIVNQAVNLFAIGVSMVLVDHIGRRPLLFFSGFMQVATWFCMAGLGTPHTKTHAMQTGLVALISVYNFGFCTGWAPLSHTVAAELPTSRLRDMTFRTANAVNIILQLVITLVIPYLMDAQYANLGSKVGYIFGPASILAMVFTYYCVPETKGKSLEDLDVLFVQGVPIRDFKSPMTVDYSKDGLEVETVKPAKESKAPHVEIV</sequence>
<dbReference type="eggNOG" id="KOG0254">
    <property type="taxonomic scope" value="Eukaryota"/>
</dbReference>
<comment type="subcellular location">
    <subcellularLocation>
        <location evidence="1">Membrane</location>
        <topology evidence="1">Multi-pass membrane protein</topology>
    </subcellularLocation>
</comment>
<dbReference type="VEuPathDB" id="FungiDB:UREG_03810"/>
<evidence type="ECO:0000259" key="9">
    <source>
        <dbReference type="PROSITE" id="PS50850"/>
    </source>
</evidence>
<dbReference type="GO" id="GO:0005351">
    <property type="term" value="F:carbohydrate:proton symporter activity"/>
    <property type="evidence" value="ECO:0007669"/>
    <property type="project" value="TreeGrafter"/>
</dbReference>
<dbReference type="SUPFAM" id="SSF103473">
    <property type="entry name" value="MFS general substrate transporter"/>
    <property type="match status" value="1"/>
</dbReference>
<dbReference type="EMBL" id="CH476616">
    <property type="protein sequence ID" value="EEP78964.1"/>
    <property type="molecule type" value="Genomic_DNA"/>
</dbReference>
<comment type="similarity">
    <text evidence="2 7">Belongs to the major facilitator superfamily. Sugar transporter (TC 2.A.1.1) family.</text>
</comment>